<gene>
    <name evidence="2" type="ORF">EA58_08915</name>
</gene>
<dbReference type="STRING" id="1654360.EA58_08915"/>
<feature type="region of interest" description="Disordered" evidence="1">
    <location>
        <begin position="39"/>
        <end position="80"/>
    </location>
</feature>
<reference evidence="2 3" key="1">
    <citation type="submission" date="2014-04" db="EMBL/GenBank/DDBJ databases">
        <title>Draft genome sequence of Photobacterium halotolerans S2753: a solonamide, ngercheumicin and holomycin producer.</title>
        <authorList>
            <person name="Machado H.R."/>
            <person name="Gram L."/>
        </authorList>
    </citation>
    <scope>NUCLEOTIDE SEQUENCE [LARGE SCALE GENOMIC DNA]</scope>
    <source>
        <strain evidence="2 3">S2753</strain>
    </source>
</reference>
<dbReference type="AlphaFoldDB" id="A0A066RWS6"/>
<dbReference type="Proteomes" id="UP000027192">
    <property type="component" value="Unassembled WGS sequence"/>
</dbReference>
<evidence type="ECO:0000256" key="1">
    <source>
        <dbReference type="SAM" id="MobiDB-lite"/>
    </source>
</evidence>
<accession>A0A066RWS6</accession>
<feature type="compositionally biased region" description="Low complexity" evidence="1">
    <location>
        <begin position="53"/>
        <end position="71"/>
    </location>
</feature>
<sequence>MRNTIRAWLARYDAWCERMGLIPENRRCCAPIRYDEDDARHPAQRAARLKACQTQNETASQAQTQSQTHTEGTGDFHATD</sequence>
<evidence type="ECO:0000313" key="2">
    <source>
        <dbReference type="EMBL" id="KDM91843.1"/>
    </source>
</evidence>
<name>A0A066RWS6_9GAMM</name>
<evidence type="ECO:0000313" key="3">
    <source>
        <dbReference type="Proteomes" id="UP000027192"/>
    </source>
</evidence>
<dbReference type="RefSeq" id="WP_152547969.1">
    <property type="nucleotide sequence ID" value="NZ_JAGSGC010000001.1"/>
</dbReference>
<organism evidence="2 3">
    <name type="scientific">Photobacterium galatheae</name>
    <dbReference type="NCBI Taxonomy" id="1654360"/>
    <lineage>
        <taxon>Bacteria</taxon>
        <taxon>Pseudomonadati</taxon>
        <taxon>Pseudomonadota</taxon>
        <taxon>Gammaproteobacteria</taxon>
        <taxon>Vibrionales</taxon>
        <taxon>Vibrionaceae</taxon>
        <taxon>Photobacterium</taxon>
    </lineage>
</organism>
<proteinExistence type="predicted"/>
<comment type="caution">
    <text evidence="2">The sequence shown here is derived from an EMBL/GenBank/DDBJ whole genome shotgun (WGS) entry which is preliminary data.</text>
</comment>
<protein>
    <submittedName>
        <fullName evidence="2">Uncharacterized protein</fullName>
    </submittedName>
</protein>
<keyword evidence="3" id="KW-1185">Reference proteome</keyword>
<dbReference type="EMBL" id="JMIB01000017">
    <property type="protein sequence ID" value="KDM91843.1"/>
    <property type="molecule type" value="Genomic_DNA"/>
</dbReference>
<dbReference type="OrthoDB" id="5589357at2"/>